<name>A0AAD7AFG8_9AGAR</name>
<evidence type="ECO:0000256" key="1">
    <source>
        <dbReference type="SAM" id="MobiDB-lite"/>
    </source>
</evidence>
<evidence type="ECO:0000313" key="3">
    <source>
        <dbReference type="Proteomes" id="UP001218218"/>
    </source>
</evidence>
<proteinExistence type="predicted"/>
<sequence>MPADRRDRRTDPTPRKQLSQGEKFALALGLENKPQIFHNCKKFLRRIADETFDFDLPLFQQESAMKNFVKKAVDGFPGYFGNSHTNSKQRLNELEHYAVSYLQKSGKLTNEPKKDSLQKKPVKSDIAPPQFPPSPLPSKVIKVERPKPKPLYRGAKITTVNTADTPKPTAPPLDTDAPKSKSTPVVLLAPMQGCPCPVNKLVSTPAPPPPSPPQATNQLSPRTSLPTLKEFLAGCLPPMHRRLSAFQEAGFTDGNDLLGVASWKEEAQRSFIRNHLAESALEVETIVAGLESLLAMQQAARSVFAAKL</sequence>
<accession>A0AAD7AFG8</accession>
<keyword evidence="3" id="KW-1185">Reference proteome</keyword>
<feature type="compositionally biased region" description="Basic and acidic residues" evidence="1">
    <location>
        <begin position="1"/>
        <end position="14"/>
    </location>
</feature>
<comment type="caution">
    <text evidence="2">The sequence shown here is derived from an EMBL/GenBank/DDBJ whole genome shotgun (WGS) entry which is preliminary data.</text>
</comment>
<dbReference type="EMBL" id="JARIHO010000008">
    <property type="protein sequence ID" value="KAJ7356877.1"/>
    <property type="molecule type" value="Genomic_DNA"/>
</dbReference>
<feature type="region of interest" description="Disordered" evidence="1">
    <location>
        <begin position="105"/>
        <end position="141"/>
    </location>
</feature>
<organism evidence="2 3">
    <name type="scientific">Mycena albidolilacea</name>
    <dbReference type="NCBI Taxonomy" id="1033008"/>
    <lineage>
        <taxon>Eukaryota</taxon>
        <taxon>Fungi</taxon>
        <taxon>Dikarya</taxon>
        <taxon>Basidiomycota</taxon>
        <taxon>Agaricomycotina</taxon>
        <taxon>Agaricomycetes</taxon>
        <taxon>Agaricomycetidae</taxon>
        <taxon>Agaricales</taxon>
        <taxon>Marasmiineae</taxon>
        <taxon>Mycenaceae</taxon>
        <taxon>Mycena</taxon>
    </lineage>
</organism>
<dbReference type="Proteomes" id="UP001218218">
    <property type="component" value="Unassembled WGS sequence"/>
</dbReference>
<evidence type="ECO:0000313" key="2">
    <source>
        <dbReference type="EMBL" id="KAJ7356877.1"/>
    </source>
</evidence>
<protein>
    <submittedName>
        <fullName evidence="2">Uncharacterized protein</fullName>
    </submittedName>
</protein>
<feature type="region of interest" description="Disordered" evidence="1">
    <location>
        <begin position="158"/>
        <end position="181"/>
    </location>
</feature>
<gene>
    <name evidence="2" type="ORF">DFH08DRAFT_802841</name>
</gene>
<reference evidence="2" key="1">
    <citation type="submission" date="2023-03" db="EMBL/GenBank/DDBJ databases">
        <title>Massive genome expansion in bonnet fungi (Mycena s.s.) driven by repeated elements and novel gene families across ecological guilds.</title>
        <authorList>
            <consortium name="Lawrence Berkeley National Laboratory"/>
            <person name="Harder C.B."/>
            <person name="Miyauchi S."/>
            <person name="Viragh M."/>
            <person name="Kuo A."/>
            <person name="Thoen E."/>
            <person name="Andreopoulos B."/>
            <person name="Lu D."/>
            <person name="Skrede I."/>
            <person name="Drula E."/>
            <person name="Henrissat B."/>
            <person name="Morin E."/>
            <person name="Kohler A."/>
            <person name="Barry K."/>
            <person name="LaButti K."/>
            <person name="Morin E."/>
            <person name="Salamov A."/>
            <person name="Lipzen A."/>
            <person name="Mereny Z."/>
            <person name="Hegedus B."/>
            <person name="Baldrian P."/>
            <person name="Stursova M."/>
            <person name="Weitz H."/>
            <person name="Taylor A."/>
            <person name="Grigoriev I.V."/>
            <person name="Nagy L.G."/>
            <person name="Martin F."/>
            <person name="Kauserud H."/>
        </authorList>
    </citation>
    <scope>NUCLEOTIDE SEQUENCE</scope>
    <source>
        <strain evidence="2">CBHHK002</strain>
    </source>
</reference>
<feature type="region of interest" description="Disordered" evidence="1">
    <location>
        <begin position="201"/>
        <end position="221"/>
    </location>
</feature>
<feature type="region of interest" description="Disordered" evidence="1">
    <location>
        <begin position="1"/>
        <end position="20"/>
    </location>
</feature>
<dbReference type="AlphaFoldDB" id="A0AAD7AFG8"/>